<keyword evidence="2" id="KW-1185">Reference proteome</keyword>
<proteinExistence type="predicted"/>
<gene>
    <name evidence="1" type="ORF">QIT00_15430</name>
</gene>
<accession>A0ABT6SWG8</accession>
<protein>
    <submittedName>
        <fullName evidence="1">Uncharacterized protein</fullName>
    </submittedName>
</protein>
<organism evidence="1 2">
    <name type="scientific">Streptomyces luteolus</name>
    <dbReference type="NCBI Taxonomy" id="3043615"/>
    <lineage>
        <taxon>Bacteria</taxon>
        <taxon>Bacillati</taxon>
        <taxon>Actinomycetota</taxon>
        <taxon>Actinomycetes</taxon>
        <taxon>Kitasatosporales</taxon>
        <taxon>Streptomycetaceae</taxon>
        <taxon>Streptomyces</taxon>
    </lineage>
</organism>
<comment type="caution">
    <text evidence="1">The sequence shown here is derived from an EMBL/GenBank/DDBJ whole genome shotgun (WGS) entry which is preliminary data.</text>
</comment>
<evidence type="ECO:0000313" key="2">
    <source>
        <dbReference type="Proteomes" id="UP001237105"/>
    </source>
</evidence>
<reference evidence="1 2" key="1">
    <citation type="submission" date="2023-05" db="EMBL/GenBank/DDBJ databases">
        <title>Draft genome sequence of Streptomyces sp. B-S-A12 isolated from a cave soil in Thailand.</title>
        <authorList>
            <person name="Chamroensaksri N."/>
            <person name="Muangham S."/>
        </authorList>
    </citation>
    <scope>NUCLEOTIDE SEQUENCE [LARGE SCALE GENOMIC DNA]</scope>
    <source>
        <strain evidence="1 2">B-S-A12</strain>
    </source>
</reference>
<dbReference type="EMBL" id="JASCIS010000013">
    <property type="protein sequence ID" value="MDI3419940.1"/>
    <property type="molecule type" value="Genomic_DNA"/>
</dbReference>
<name>A0ABT6SWG8_9ACTN</name>
<sequence>MQPLRRMHVERAAERLGRLAAPVRRVEAAHSAADPLERVVEVLEVCGRLLDRRRVPVHQLLRGVGRTEAVLLDVRAEVGGDAVSPALDLVRRAFGAHVVQAVGNHVGA</sequence>
<dbReference type="Proteomes" id="UP001237105">
    <property type="component" value="Unassembled WGS sequence"/>
</dbReference>
<evidence type="ECO:0000313" key="1">
    <source>
        <dbReference type="EMBL" id="MDI3419940.1"/>
    </source>
</evidence>